<name>A0A1Z1C4H0_CLAUC</name>
<evidence type="ECO:0000256" key="1">
    <source>
        <dbReference type="SAM" id="MobiDB-lite"/>
    </source>
</evidence>
<feature type="region of interest" description="Disordered" evidence="1">
    <location>
        <begin position="132"/>
        <end position="158"/>
    </location>
</feature>
<protein>
    <submittedName>
        <fullName evidence="2">Uncharacterized protein</fullName>
    </submittedName>
</protein>
<proteinExistence type="predicted"/>
<reference evidence="2" key="1">
    <citation type="submission" date="2016-05" db="EMBL/GenBank/DDBJ databases">
        <title>Lichen genome sequencing reveals its rich biosynthetic potential.</title>
        <authorList>
            <person name="Bertrand R.L."/>
            <person name="Abdel-Hameed M."/>
            <person name="Sorensen J.L."/>
        </authorList>
    </citation>
    <scope>NUCLEOTIDE SEQUENCE</scope>
</reference>
<dbReference type="AlphaFoldDB" id="A0A1Z1C4H0"/>
<organism evidence="2">
    <name type="scientific">Cladonia uncialis subsp. uncialis</name>
    <dbReference type="NCBI Taxonomy" id="180999"/>
    <lineage>
        <taxon>Eukaryota</taxon>
        <taxon>Fungi</taxon>
        <taxon>Dikarya</taxon>
        <taxon>Ascomycota</taxon>
        <taxon>Pezizomycotina</taxon>
        <taxon>Lecanoromycetes</taxon>
        <taxon>OSLEUM clade</taxon>
        <taxon>Lecanoromycetidae</taxon>
        <taxon>Lecanorales</taxon>
        <taxon>Lecanorineae</taxon>
        <taxon>Cladoniaceae</taxon>
        <taxon>Cladonia</taxon>
    </lineage>
</organism>
<feature type="region of interest" description="Disordered" evidence="1">
    <location>
        <begin position="14"/>
        <end position="58"/>
    </location>
</feature>
<evidence type="ECO:0000313" key="2">
    <source>
        <dbReference type="EMBL" id="ANM86470.1"/>
    </source>
</evidence>
<accession>A0A1Z1C4H0</accession>
<sequence>MDIFQHRPPYVEPDSYLDSCPAKRRALDEVDPNTAGNKRKETHKTTGTGRKGRPKETAIGARDVNTTKEHVVNRPGKTVVLGCLPNRLFMGSEYYSHLASYTVRQRDKTLVNPGIQVVLSQRDPLPCPTFREVPEESASEPASRYAAVSRRQHSRQERTIEDGAEDRLTRRGLVAAKEVELYAIDRGLYDASIKCRHCYAQSWPEERGKDEKVGFWRCWDNGKNGWPRPINRSSSKMCIQCLMALKRTASFRRGKSIACSMKWRMSSSTANPQREELSEAWNFLKISVGHTTIRIQGSVHHLMGPLMPERWYEAEIRSDLYPRRHAGSGRCSPAVASSTITLGVITASASPTQSVFDVVGRTFTAEPTGFSIAGTSLTPAGSAVTISGTPISLAPSDTLVIGSNTIPLPTQSVFNVDG</sequence>
<dbReference type="EMBL" id="KX264263">
    <property type="protein sequence ID" value="ANM86470.1"/>
    <property type="molecule type" value="Genomic_DNA"/>
</dbReference>